<dbReference type="AlphaFoldDB" id="A0A7C4LJN1"/>
<dbReference type="InterPro" id="IPR011990">
    <property type="entry name" value="TPR-like_helical_dom_sf"/>
</dbReference>
<gene>
    <name evidence="2" type="ORF">ENS64_03385</name>
</gene>
<evidence type="ECO:0000256" key="1">
    <source>
        <dbReference type="PROSITE-ProRule" id="PRU00339"/>
    </source>
</evidence>
<accession>A0A7C4LJN1</accession>
<dbReference type="EMBL" id="DSVQ01000006">
    <property type="protein sequence ID" value="HGT38295.1"/>
    <property type="molecule type" value="Genomic_DNA"/>
</dbReference>
<dbReference type="InterPro" id="IPR019734">
    <property type="entry name" value="TPR_rpt"/>
</dbReference>
<reference evidence="2" key="1">
    <citation type="journal article" date="2020" name="mSystems">
        <title>Genome- and Community-Level Interaction Insights into Carbon Utilization and Element Cycling Functions of Hydrothermarchaeota in Hydrothermal Sediment.</title>
        <authorList>
            <person name="Zhou Z."/>
            <person name="Liu Y."/>
            <person name="Xu W."/>
            <person name="Pan J."/>
            <person name="Luo Z.H."/>
            <person name="Li M."/>
        </authorList>
    </citation>
    <scope>NUCLEOTIDE SEQUENCE [LARGE SCALE GENOMIC DNA]</scope>
    <source>
        <strain evidence="2">SpSt-508</strain>
    </source>
</reference>
<protein>
    <submittedName>
        <fullName evidence="2">Tetratricopeptide repeat protein</fullName>
    </submittedName>
</protein>
<organism evidence="2">
    <name type="scientific">Schlesneria paludicola</name>
    <dbReference type="NCBI Taxonomy" id="360056"/>
    <lineage>
        <taxon>Bacteria</taxon>
        <taxon>Pseudomonadati</taxon>
        <taxon>Planctomycetota</taxon>
        <taxon>Planctomycetia</taxon>
        <taxon>Planctomycetales</taxon>
        <taxon>Planctomycetaceae</taxon>
        <taxon>Schlesneria</taxon>
    </lineage>
</organism>
<dbReference type="Gene3D" id="1.25.40.10">
    <property type="entry name" value="Tetratricopeptide repeat domain"/>
    <property type="match status" value="2"/>
</dbReference>
<keyword evidence="1" id="KW-0802">TPR repeat</keyword>
<proteinExistence type="predicted"/>
<dbReference type="SMART" id="SM00028">
    <property type="entry name" value="TPR"/>
    <property type="match status" value="1"/>
</dbReference>
<comment type="caution">
    <text evidence="2">The sequence shown here is derived from an EMBL/GenBank/DDBJ whole genome shotgun (WGS) entry which is preliminary data.</text>
</comment>
<sequence length="260" mass="28879">MSVPVPPAPLPPATWHEVERLLETNCWSQAIDRLRELANETGSLEVRLSLGALLAEHEWYCEAIREWTVVVEEAAATGRWLELAAAYSNLAAVYRDLGDFALARSFQQQALRLVPDCDAADLLHLANDALACGRCELAEALLRSAADLCAAEDPMQAAIIASAGIVRLLEGTPRAAAVFLRQSYRRHRDAGNWRFAGYDLWNLAAAMQQLGRLRLAERYLKQAAECFALAGRPGQQLRAQFRGRQMQRLRGFLAADPRQN</sequence>
<dbReference type="Pfam" id="PF13374">
    <property type="entry name" value="TPR_10"/>
    <property type="match status" value="1"/>
</dbReference>
<dbReference type="PROSITE" id="PS50005">
    <property type="entry name" value="TPR"/>
    <property type="match status" value="1"/>
</dbReference>
<dbReference type="SUPFAM" id="SSF48452">
    <property type="entry name" value="TPR-like"/>
    <property type="match status" value="2"/>
</dbReference>
<evidence type="ECO:0000313" key="2">
    <source>
        <dbReference type="EMBL" id="HGT38295.1"/>
    </source>
</evidence>
<feature type="repeat" description="TPR" evidence="1">
    <location>
        <begin position="84"/>
        <end position="117"/>
    </location>
</feature>
<name>A0A7C4LJN1_9PLAN</name>